<keyword evidence="16" id="KW-1185">Reference proteome</keyword>
<feature type="transmembrane region" description="Helical" evidence="13">
    <location>
        <begin position="89"/>
        <end position="112"/>
    </location>
</feature>
<evidence type="ECO:0000256" key="8">
    <source>
        <dbReference type="ARBA" id="ARBA00022801"/>
    </source>
</evidence>
<evidence type="ECO:0000256" key="10">
    <source>
        <dbReference type="ARBA" id="ARBA00022989"/>
    </source>
</evidence>
<comment type="caution">
    <text evidence="15">The sequence shown here is derived from an EMBL/GenBank/DDBJ whole genome shotgun (WGS) entry which is preliminary data.</text>
</comment>
<evidence type="ECO:0000256" key="11">
    <source>
        <dbReference type="ARBA" id="ARBA00023049"/>
    </source>
</evidence>
<dbReference type="AlphaFoldDB" id="A0A369B731"/>
<protein>
    <submittedName>
        <fullName evidence="15">Zn-dependent protease</fullName>
    </submittedName>
</protein>
<dbReference type="RefSeq" id="WP_114297910.1">
    <property type="nucleotide sequence ID" value="NZ_QPJT01000011.1"/>
</dbReference>
<keyword evidence="8" id="KW-0378">Hydrolase</keyword>
<keyword evidence="6 13" id="KW-0812">Transmembrane</keyword>
<evidence type="ECO:0000256" key="3">
    <source>
        <dbReference type="ARBA" id="ARBA00007931"/>
    </source>
</evidence>
<evidence type="ECO:0000313" key="15">
    <source>
        <dbReference type="EMBL" id="RCX16356.1"/>
    </source>
</evidence>
<feature type="transmembrane region" description="Helical" evidence="13">
    <location>
        <begin position="52"/>
        <end position="69"/>
    </location>
</feature>
<evidence type="ECO:0000256" key="4">
    <source>
        <dbReference type="ARBA" id="ARBA00022475"/>
    </source>
</evidence>
<comment type="cofactor">
    <cofactor evidence="1">
        <name>Zn(2+)</name>
        <dbReference type="ChEBI" id="CHEBI:29105"/>
    </cofactor>
</comment>
<evidence type="ECO:0000256" key="2">
    <source>
        <dbReference type="ARBA" id="ARBA00004651"/>
    </source>
</evidence>
<evidence type="ECO:0000256" key="12">
    <source>
        <dbReference type="ARBA" id="ARBA00023136"/>
    </source>
</evidence>
<comment type="subcellular location">
    <subcellularLocation>
        <location evidence="2">Cell membrane</location>
        <topology evidence="2">Multi-pass membrane protein</topology>
    </subcellularLocation>
</comment>
<evidence type="ECO:0000256" key="5">
    <source>
        <dbReference type="ARBA" id="ARBA00022670"/>
    </source>
</evidence>
<reference evidence="15 16" key="1">
    <citation type="submission" date="2018-07" db="EMBL/GenBank/DDBJ databases">
        <title>Genomic Encyclopedia of Type Strains, Phase IV (KMG-IV): sequencing the most valuable type-strain genomes for metagenomic binning, comparative biology and taxonomic classification.</title>
        <authorList>
            <person name="Goeker M."/>
        </authorList>
    </citation>
    <scope>NUCLEOTIDE SEQUENCE [LARGE SCALE GENOMIC DNA]</scope>
    <source>
        <strain evidence="15 16">DSM 27016</strain>
    </source>
</reference>
<dbReference type="InterPro" id="IPR008915">
    <property type="entry name" value="Peptidase_M50"/>
</dbReference>
<evidence type="ECO:0000259" key="14">
    <source>
        <dbReference type="Pfam" id="PF02163"/>
    </source>
</evidence>
<dbReference type="GO" id="GO:0006508">
    <property type="term" value="P:proteolysis"/>
    <property type="evidence" value="ECO:0007669"/>
    <property type="project" value="UniProtKB-KW"/>
</dbReference>
<dbReference type="PANTHER" id="PTHR35864">
    <property type="entry name" value="ZINC METALLOPROTEASE MJ0611-RELATED"/>
    <property type="match status" value="1"/>
</dbReference>
<feature type="domain" description="Peptidase M50" evidence="14">
    <location>
        <begin position="14"/>
        <end position="174"/>
    </location>
</feature>
<keyword evidence="7" id="KW-0479">Metal-binding</keyword>
<dbReference type="CDD" id="cd06158">
    <property type="entry name" value="S2P-M50_like_1"/>
    <property type="match status" value="1"/>
</dbReference>
<proteinExistence type="inferred from homology"/>
<dbReference type="Proteomes" id="UP000253034">
    <property type="component" value="Unassembled WGS sequence"/>
</dbReference>
<sequence>MFNLDPVRILMALPAVLIGLSFHEFAHAFASDRLGDPTPRNQGRLTLSPLPHIDIIGLILIALAGFGWAKPVQVNTSYYKNPKRDDIIVSLAGPFMNLVLAFVFTVLFKVAIDFNASSYTGGGLYDIILNMLYYAIQINIMLFVFNLIPIPPLDGFHVLSNVISARGYRLIYTLQQYGSIILILIVVTPVSRYIISPPIKFLLNGMLSLMGIV</sequence>
<evidence type="ECO:0000256" key="9">
    <source>
        <dbReference type="ARBA" id="ARBA00022833"/>
    </source>
</evidence>
<evidence type="ECO:0000313" key="16">
    <source>
        <dbReference type="Proteomes" id="UP000253034"/>
    </source>
</evidence>
<keyword evidence="12 13" id="KW-0472">Membrane</keyword>
<keyword evidence="4" id="KW-1003">Cell membrane</keyword>
<dbReference type="InterPro" id="IPR052348">
    <property type="entry name" value="Metallopeptidase_M50B"/>
</dbReference>
<feature type="transmembrane region" description="Helical" evidence="13">
    <location>
        <begin position="174"/>
        <end position="195"/>
    </location>
</feature>
<dbReference type="OrthoDB" id="9800627at2"/>
<evidence type="ECO:0000256" key="1">
    <source>
        <dbReference type="ARBA" id="ARBA00001947"/>
    </source>
</evidence>
<dbReference type="GO" id="GO:0046872">
    <property type="term" value="F:metal ion binding"/>
    <property type="evidence" value="ECO:0007669"/>
    <property type="project" value="UniProtKB-KW"/>
</dbReference>
<dbReference type="GO" id="GO:0005886">
    <property type="term" value="C:plasma membrane"/>
    <property type="evidence" value="ECO:0007669"/>
    <property type="project" value="UniProtKB-SubCell"/>
</dbReference>
<feature type="transmembrane region" description="Helical" evidence="13">
    <location>
        <begin position="132"/>
        <end position="153"/>
    </location>
</feature>
<keyword evidence="9" id="KW-0862">Zinc</keyword>
<keyword evidence="5 15" id="KW-0645">Protease</keyword>
<keyword evidence="10 13" id="KW-1133">Transmembrane helix</keyword>
<name>A0A369B731_9FIRM</name>
<keyword evidence="11" id="KW-0482">Metalloprotease</keyword>
<gene>
    <name evidence="15" type="ORF">DFR58_111101</name>
</gene>
<dbReference type="Pfam" id="PF02163">
    <property type="entry name" value="Peptidase_M50"/>
    <property type="match status" value="1"/>
</dbReference>
<dbReference type="InterPro" id="IPR044537">
    <property type="entry name" value="Rip2-like"/>
</dbReference>
<evidence type="ECO:0000256" key="6">
    <source>
        <dbReference type="ARBA" id="ARBA00022692"/>
    </source>
</evidence>
<accession>A0A369B731</accession>
<dbReference type="PANTHER" id="PTHR35864:SF1">
    <property type="entry name" value="ZINC METALLOPROTEASE YWHC-RELATED"/>
    <property type="match status" value="1"/>
</dbReference>
<dbReference type="EMBL" id="QPJT01000011">
    <property type="protein sequence ID" value="RCX16356.1"/>
    <property type="molecule type" value="Genomic_DNA"/>
</dbReference>
<evidence type="ECO:0000256" key="13">
    <source>
        <dbReference type="SAM" id="Phobius"/>
    </source>
</evidence>
<dbReference type="GO" id="GO:0008237">
    <property type="term" value="F:metallopeptidase activity"/>
    <property type="evidence" value="ECO:0007669"/>
    <property type="project" value="UniProtKB-KW"/>
</dbReference>
<organism evidence="15 16">
    <name type="scientific">Anaerobacterium chartisolvens</name>
    <dbReference type="NCBI Taxonomy" id="1297424"/>
    <lineage>
        <taxon>Bacteria</taxon>
        <taxon>Bacillati</taxon>
        <taxon>Bacillota</taxon>
        <taxon>Clostridia</taxon>
        <taxon>Eubacteriales</taxon>
        <taxon>Oscillospiraceae</taxon>
        <taxon>Anaerobacterium</taxon>
    </lineage>
</organism>
<evidence type="ECO:0000256" key="7">
    <source>
        <dbReference type="ARBA" id="ARBA00022723"/>
    </source>
</evidence>
<comment type="similarity">
    <text evidence="3">Belongs to the peptidase M50B family.</text>
</comment>